<dbReference type="STRING" id="1189325.SAMN04488119_101286"/>
<comment type="catalytic activity">
    <reaction evidence="11 12">
        <text>ATP + H2O = ADP + phosphate + H(+)</text>
        <dbReference type="Rhea" id="RHEA:13065"/>
        <dbReference type="ChEBI" id="CHEBI:15377"/>
        <dbReference type="ChEBI" id="CHEBI:15378"/>
        <dbReference type="ChEBI" id="CHEBI:30616"/>
        <dbReference type="ChEBI" id="CHEBI:43474"/>
        <dbReference type="ChEBI" id="CHEBI:456216"/>
        <dbReference type="EC" id="5.6.2.4"/>
    </reaction>
</comment>
<evidence type="ECO:0000256" key="4">
    <source>
        <dbReference type="ARBA" id="ARBA00022741"/>
    </source>
</evidence>
<keyword evidence="16" id="KW-1185">Reference proteome</keyword>
<dbReference type="NCBIfam" id="NF004070">
    <property type="entry name" value="PRK05580.2-2"/>
    <property type="match status" value="1"/>
</dbReference>
<evidence type="ECO:0000256" key="13">
    <source>
        <dbReference type="SAM" id="MobiDB-lite"/>
    </source>
</evidence>
<name>A0A1M7SVI1_9RHOB</name>
<evidence type="ECO:0000256" key="6">
    <source>
        <dbReference type="ARBA" id="ARBA00022806"/>
    </source>
</evidence>
<comment type="catalytic activity">
    <reaction evidence="12">
        <text>Couples ATP hydrolysis with the unwinding of duplex DNA by translocating in the 3'-5' direction.</text>
        <dbReference type="EC" id="5.6.2.4"/>
    </reaction>
</comment>
<dbReference type="GO" id="GO:0006269">
    <property type="term" value="P:DNA replication, synthesis of primer"/>
    <property type="evidence" value="ECO:0007669"/>
    <property type="project" value="UniProtKB-KW"/>
</dbReference>
<dbReference type="EMBL" id="FRDL01000003">
    <property type="protein sequence ID" value="SHN62396.1"/>
    <property type="molecule type" value="Genomic_DNA"/>
</dbReference>
<dbReference type="GO" id="GO:0003677">
    <property type="term" value="F:DNA binding"/>
    <property type="evidence" value="ECO:0007669"/>
    <property type="project" value="UniProtKB-UniRule"/>
</dbReference>
<reference evidence="15 16" key="1">
    <citation type="submission" date="2016-12" db="EMBL/GenBank/DDBJ databases">
        <authorList>
            <person name="Song W.-J."/>
            <person name="Kurnit D.M."/>
        </authorList>
    </citation>
    <scope>NUCLEOTIDE SEQUENCE [LARGE SCALE GENOMIC DNA]</scope>
    <source>
        <strain evidence="15 16">CGMCC 1.10808</strain>
    </source>
</reference>
<organism evidence="15 16">
    <name type="scientific">Oceanicella actignis</name>
    <dbReference type="NCBI Taxonomy" id="1189325"/>
    <lineage>
        <taxon>Bacteria</taxon>
        <taxon>Pseudomonadati</taxon>
        <taxon>Pseudomonadota</taxon>
        <taxon>Alphaproteobacteria</taxon>
        <taxon>Rhodobacterales</taxon>
        <taxon>Paracoccaceae</taxon>
        <taxon>Oceanicella</taxon>
    </lineage>
</organism>
<evidence type="ECO:0000256" key="3">
    <source>
        <dbReference type="ARBA" id="ARBA00022723"/>
    </source>
</evidence>
<feature type="binding site" evidence="12">
    <location>
        <position position="457"/>
    </location>
    <ligand>
        <name>Zn(2+)</name>
        <dbReference type="ChEBI" id="CHEBI:29105"/>
        <label>1</label>
    </ligand>
</feature>
<dbReference type="Pfam" id="PF18319">
    <property type="entry name" value="Zn_ribbon_PriA"/>
    <property type="match status" value="1"/>
</dbReference>
<dbReference type="InterPro" id="IPR041236">
    <property type="entry name" value="PriA_C"/>
</dbReference>
<dbReference type="InterPro" id="IPR011545">
    <property type="entry name" value="DEAD/DEAH_box_helicase_dom"/>
</dbReference>
<feature type="region of interest" description="Disordered" evidence="13">
    <location>
        <begin position="1"/>
        <end position="23"/>
    </location>
</feature>
<dbReference type="PANTHER" id="PTHR30580">
    <property type="entry name" value="PRIMOSOMAL PROTEIN N"/>
    <property type="match status" value="1"/>
</dbReference>
<feature type="domain" description="Helicase ATP-binding" evidence="14">
    <location>
        <begin position="227"/>
        <end position="393"/>
    </location>
</feature>
<keyword evidence="7 12" id="KW-0862">Zinc</keyword>
<sequence length="747" mass="80078">MGAARPAKAGARGEAAPDEDAFFPEGAPLSALPALPVDKPLDYLAPPGGVRAGDWVEAPIGPRRALALVWGPPSAELPPDRLKPLARRLDLPPMTPETRRFLARAADYTLIELGQVLRLASRAPGLREAPRMRRLLTLGPERPERMTPARRRVIAFLEAHDGMPFEPAELARQAGVGPGVVKGLEAAGALSARLAPHDPPFARLDPAFAPPALSPAQDEAAEALRQSVAARGYATFLLKGVTGSGKTEVYMEAVAECLRQGRQALVLLPEIALTAAFLDRFERRFGARPAEWHSAAGDAGRRRCWRAAASGQAQVVVGARSAVFLPFRDLGLVVVDEEHDGSYKQEDGPRYNARDMAVLRAALGRATAVLASATPALETWANARAGKYRRLDLPERFGPAVMPRMQAVDMRRHAPPRGEWISEPLARAVNERLARGEQSLLFINRRGYAPLTLCRGCGAHMGCPHCDAWLVEHRLRGRLVCHQCGHSRPVPKACPECGRADALAALGPGVERLAEEARARFPKARTALLSSDLAQSAEQLKARIAAIAAGEADVIIGTQLVAKGHNFPLLTLVGVIDADLGLKGGDLRAAEKTFQLLRQVAGRAGRADRPGAALLQTYAPDHPVIRAILSGDEETFWEREAAQREAAGAPPFGRMAGVIVSGPDEARVWRTAEALARAGAALEQAGAQLFGPAPAPIARIRGRFRVRLLVKAPRGAPLQAALRAWRAATRPEPGVSVVIDIDPQSFL</sequence>
<proteinExistence type="inferred from homology"/>
<evidence type="ECO:0000313" key="15">
    <source>
        <dbReference type="EMBL" id="SHN62396.1"/>
    </source>
</evidence>
<dbReference type="GO" id="GO:0016887">
    <property type="term" value="F:ATP hydrolysis activity"/>
    <property type="evidence" value="ECO:0007669"/>
    <property type="project" value="RHEA"/>
</dbReference>
<keyword evidence="10 12" id="KW-0413">Isomerase</keyword>
<dbReference type="CDD" id="cd17929">
    <property type="entry name" value="DEXHc_priA"/>
    <property type="match status" value="1"/>
</dbReference>
<feature type="binding site" evidence="12">
    <location>
        <position position="463"/>
    </location>
    <ligand>
        <name>Zn(2+)</name>
        <dbReference type="ChEBI" id="CHEBI:29105"/>
        <label>2</label>
    </ligand>
</feature>
<evidence type="ECO:0000256" key="9">
    <source>
        <dbReference type="ARBA" id="ARBA00023125"/>
    </source>
</evidence>
<keyword evidence="8 12" id="KW-0067">ATP-binding</keyword>
<dbReference type="InterPro" id="IPR001650">
    <property type="entry name" value="Helicase_C-like"/>
</dbReference>
<dbReference type="SMART" id="SM00490">
    <property type="entry name" value="HELICc"/>
    <property type="match status" value="1"/>
</dbReference>
<dbReference type="InterPro" id="IPR014001">
    <property type="entry name" value="Helicase_ATP-bd"/>
</dbReference>
<keyword evidence="6 12" id="KW-0347">Helicase</keyword>
<dbReference type="InterPro" id="IPR040498">
    <property type="entry name" value="PriA_CRR"/>
</dbReference>
<dbReference type="GO" id="GO:0005524">
    <property type="term" value="F:ATP binding"/>
    <property type="evidence" value="ECO:0007669"/>
    <property type="project" value="UniProtKB-UniRule"/>
</dbReference>
<comment type="similarity">
    <text evidence="12">Belongs to the helicase family. PriA subfamily.</text>
</comment>
<keyword evidence="5 12" id="KW-0378">Hydrolase</keyword>
<comment type="subunit">
    <text evidence="12">Component of the replication restart primosome.</text>
</comment>
<gene>
    <name evidence="12" type="primary">priA</name>
    <name evidence="15" type="ORF">SAMN05216200_103287</name>
</gene>
<dbReference type="GO" id="GO:0006310">
    <property type="term" value="P:DNA recombination"/>
    <property type="evidence" value="ECO:0007669"/>
    <property type="project" value="InterPro"/>
</dbReference>
<comment type="cofactor">
    <cofactor evidence="12">
        <name>Zn(2+)</name>
        <dbReference type="ChEBI" id="CHEBI:29105"/>
    </cofactor>
    <text evidence="12">Binds 2 zinc ions per subunit.</text>
</comment>
<dbReference type="PANTHER" id="PTHR30580:SF0">
    <property type="entry name" value="PRIMOSOMAL PROTEIN N"/>
    <property type="match status" value="1"/>
</dbReference>
<evidence type="ECO:0000256" key="10">
    <source>
        <dbReference type="ARBA" id="ARBA00023235"/>
    </source>
</evidence>
<dbReference type="Gene3D" id="3.40.1440.60">
    <property type="entry name" value="PriA, 3(prime) DNA-binding domain"/>
    <property type="match status" value="1"/>
</dbReference>
<comment type="function">
    <text evidence="12">Initiates the restart of stalled replication forks, which reloads the replicative helicase on sites other than the origin of replication. Recognizes and binds to abandoned replication forks and remodels them to uncover a helicase loading site. Promotes assembly of the primosome at these replication forks.</text>
</comment>
<dbReference type="FunFam" id="3.40.50.300:FF:000489">
    <property type="entry name" value="Primosome assembly protein PriA"/>
    <property type="match status" value="1"/>
</dbReference>
<dbReference type="GO" id="GO:0043138">
    <property type="term" value="F:3'-5' DNA helicase activity"/>
    <property type="evidence" value="ECO:0007669"/>
    <property type="project" value="UniProtKB-EC"/>
</dbReference>
<feature type="binding site" evidence="12">
    <location>
        <position position="484"/>
    </location>
    <ligand>
        <name>Zn(2+)</name>
        <dbReference type="ChEBI" id="CHEBI:29105"/>
        <label>2</label>
    </ligand>
</feature>
<dbReference type="NCBIfam" id="TIGR00595">
    <property type="entry name" value="priA"/>
    <property type="match status" value="1"/>
</dbReference>
<evidence type="ECO:0000313" key="16">
    <source>
        <dbReference type="Proteomes" id="UP000184066"/>
    </source>
</evidence>
<keyword evidence="2 12" id="KW-0235">DNA replication</keyword>
<feature type="binding site" evidence="12">
    <location>
        <position position="466"/>
    </location>
    <ligand>
        <name>Zn(2+)</name>
        <dbReference type="ChEBI" id="CHEBI:29105"/>
        <label>2</label>
    </ligand>
</feature>
<feature type="binding site" evidence="12">
    <location>
        <position position="494"/>
    </location>
    <ligand>
        <name>Zn(2+)</name>
        <dbReference type="ChEBI" id="CHEBI:29105"/>
        <label>1</label>
    </ligand>
</feature>
<keyword evidence="1 12" id="KW-0639">Primosome</keyword>
<dbReference type="Pfam" id="PF17764">
    <property type="entry name" value="PriA_3primeBD"/>
    <property type="match status" value="1"/>
</dbReference>
<dbReference type="AlphaFoldDB" id="A0A1M7SVI1"/>
<dbReference type="Proteomes" id="UP000184066">
    <property type="component" value="Unassembled WGS sequence"/>
</dbReference>
<evidence type="ECO:0000256" key="1">
    <source>
        <dbReference type="ARBA" id="ARBA00022515"/>
    </source>
</evidence>
<dbReference type="GO" id="GO:0006270">
    <property type="term" value="P:DNA replication initiation"/>
    <property type="evidence" value="ECO:0007669"/>
    <property type="project" value="TreeGrafter"/>
</dbReference>
<dbReference type="OrthoDB" id="9759544at2"/>
<dbReference type="GO" id="GO:1990077">
    <property type="term" value="C:primosome complex"/>
    <property type="evidence" value="ECO:0007669"/>
    <property type="project" value="UniProtKB-UniRule"/>
</dbReference>
<dbReference type="GO" id="GO:0008270">
    <property type="term" value="F:zinc ion binding"/>
    <property type="evidence" value="ECO:0007669"/>
    <property type="project" value="UniProtKB-UniRule"/>
</dbReference>
<keyword evidence="9 12" id="KW-0238">DNA-binding</keyword>
<feature type="binding site" evidence="12">
    <location>
        <position position="481"/>
    </location>
    <ligand>
        <name>Zn(2+)</name>
        <dbReference type="ChEBI" id="CHEBI:29105"/>
        <label>2</label>
    </ligand>
</feature>
<evidence type="ECO:0000256" key="8">
    <source>
        <dbReference type="ARBA" id="ARBA00022840"/>
    </source>
</evidence>
<evidence type="ECO:0000259" key="14">
    <source>
        <dbReference type="PROSITE" id="PS51192"/>
    </source>
</evidence>
<dbReference type="InterPro" id="IPR027417">
    <property type="entry name" value="P-loop_NTPase"/>
</dbReference>
<feature type="binding site" evidence="12">
    <location>
        <position position="454"/>
    </location>
    <ligand>
        <name>Zn(2+)</name>
        <dbReference type="ChEBI" id="CHEBI:29105"/>
        <label>1</label>
    </ligand>
</feature>
<protein>
    <recommendedName>
        <fullName evidence="12">Replication restart protein PriA</fullName>
    </recommendedName>
    <alternativeName>
        <fullName evidence="12">ATP-dependent DNA helicase PriA</fullName>
        <ecNumber evidence="12">5.6.2.4</ecNumber>
    </alternativeName>
    <alternativeName>
        <fullName evidence="12">DNA 3'-5' helicase PriA</fullName>
    </alternativeName>
</protein>
<dbReference type="GO" id="GO:0006302">
    <property type="term" value="P:double-strand break repair"/>
    <property type="evidence" value="ECO:0007669"/>
    <property type="project" value="InterPro"/>
</dbReference>
<dbReference type="Pfam" id="PF00270">
    <property type="entry name" value="DEAD"/>
    <property type="match status" value="1"/>
</dbReference>
<feature type="compositionally biased region" description="Low complexity" evidence="13">
    <location>
        <begin position="1"/>
        <end position="14"/>
    </location>
</feature>
<feature type="binding site" evidence="12">
    <location>
        <position position="497"/>
    </location>
    <ligand>
        <name>Zn(2+)</name>
        <dbReference type="ChEBI" id="CHEBI:29105"/>
        <label>1</label>
    </ligand>
</feature>
<dbReference type="HAMAP" id="MF_00983">
    <property type="entry name" value="PriA"/>
    <property type="match status" value="1"/>
</dbReference>
<dbReference type="SMART" id="SM00487">
    <property type="entry name" value="DEXDc"/>
    <property type="match status" value="1"/>
</dbReference>
<dbReference type="Pfam" id="PF18074">
    <property type="entry name" value="PriA_C"/>
    <property type="match status" value="1"/>
</dbReference>
<dbReference type="PROSITE" id="PS51192">
    <property type="entry name" value="HELICASE_ATP_BIND_1"/>
    <property type="match status" value="1"/>
</dbReference>
<evidence type="ECO:0000256" key="11">
    <source>
        <dbReference type="ARBA" id="ARBA00048988"/>
    </source>
</evidence>
<dbReference type="InterPro" id="IPR041222">
    <property type="entry name" value="PriA_3primeBD"/>
</dbReference>
<dbReference type="Gene3D" id="3.40.50.300">
    <property type="entry name" value="P-loop containing nucleotide triphosphate hydrolases"/>
    <property type="match status" value="2"/>
</dbReference>
<dbReference type="InterPro" id="IPR005259">
    <property type="entry name" value="PriA"/>
</dbReference>
<evidence type="ECO:0000256" key="12">
    <source>
        <dbReference type="HAMAP-Rule" id="MF_00983"/>
    </source>
</evidence>
<evidence type="ECO:0000256" key="7">
    <source>
        <dbReference type="ARBA" id="ARBA00022833"/>
    </source>
</evidence>
<dbReference type="EC" id="5.6.2.4" evidence="12"/>
<dbReference type="InterPro" id="IPR042115">
    <property type="entry name" value="PriA_3primeBD_sf"/>
</dbReference>
<evidence type="ECO:0000256" key="5">
    <source>
        <dbReference type="ARBA" id="ARBA00022801"/>
    </source>
</evidence>
<evidence type="ECO:0000256" key="2">
    <source>
        <dbReference type="ARBA" id="ARBA00022705"/>
    </source>
</evidence>
<dbReference type="RefSeq" id="WP_072746853.1">
    <property type="nucleotide sequence ID" value="NZ_FOHL01000001.1"/>
</dbReference>
<dbReference type="SUPFAM" id="SSF52540">
    <property type="entry name" value="P-loop containing nucleoside triphosphate hydrolases"/>
    <property type="match status" value="2"/>
</dbReference>
<accession>A0A1M7SVI1</accession>
<keyword evidence="4 12" id="KW-0547">Nucleotide-binding</keyword>
<keyword evidence="3 12" id="KW-0479">Metal-binding</keyword>